<sequence length="298" mass="32015">MSTPASDLAGRRILVTGAEGRIGSATCERLSGLGARVTALSLPRDDAPEVAAERVLHGDTRDDAAVEEALEGVELVVHLAAIPSPDLADWTTVFSTNVVSTFTVLAHAGERGVRRAVIASSINAYGGPFNSHDVRPAYYPLDERLPADLDDPYSLSKFTDERTAEMAARHWGTDVTALRFPMTAPREVLLEHAAAAVENLDHGATEGWSYLDVRDAARAVELSLLSRARGAHAVFVAADETNVPYPTDDLLDRHAPGVPRLRSFAGREVPIDLTRARTLLGFRAEHLLPVEPAPLPPA</sequence>
<proteinExistence type="predicted"/>
<dbReference type="RefSeq" id="WP_307804372.1">
    <property type="nucleotide sequence ID" value="NZ_BAAAMH010000007.1"/>
</dbReference>
<name>A0ABS4ZCU8_9ACTN</name>
<dbReference type="PANTHER" id="PTHR43245:SF55">
    <property type="entry name" value="NAD(P)-BINDING DOMAIN-CONTAINING PROTEIN"/>
    <property type="match status" value="1"/>
</dbReference>
<dbReference type="InterPro" id="IPR036291">
    <property type="entry name" value="NAD(P)-bd_dom_sf"/>
</dbReference>
<evidence type="ECO:0000313" key="3">
    <source>
        <dbReference type="Proteomes" id="UP000758168"/>
    </source>
</evidence>
<evidence type="ECO:0000259" key="1">
    <source>
        <dbReference type="Pfam" id="PF01370"/>
    </source>
</evidence>
<dbReference type="Proteomes" id="UP000758168">
    <property type="component" value="Unassembled WGS sequence"/>
</dbReference>
<dbReference type="EMBL" id="JAGIOB010000001">
    <property type="protein sequence ID" value="MBP2418799.1"/>
    <property type="molecule type" value="Genomic_DNA"/>
</dbReference>
<dbReference type="SUPFAM" id="SSF51735">
    <property type="entry name" value="NAD(P)-binding Rossmann-fold domains"/>
    <property type="match status" value="1"/>
</dbReference>
<dbReference type="InterPro" id="IPR050177">
    <property type="entry name" value="Lipid_A_modif_metabolic_enz"/>
</dbReference>
<accession>A0ABS4ZCU8</accession>
<protein>
    <submittedName>
        <fullName evidence="2">Nucleoside-diphosphate-sugar epimerase</fullName>
    </submittedName>
</protein>
<dbReference type="PANTHER" id="PTHR43245">
    <property type="entry name" value="BIFUNCTIONAL POLYMYXIN RESISTANCE PROTEIN ARNA"/>
    <property type="match status" value="1"/>
</dbReference>
<dbReference type="Pfam" id="PF01370">
    <property type="entry name" value="Epimerase"/>
    <property type="match status" value="1"/>
</dbReference>
<evidence type="ECO:0000313" key="2">
    <source>
        <dbReference type="EMBL" id="MBP2418799.1"/>
    </source>
</evidence>
<reference evidence="2 3" key="1">
    <citation type="submission" date="2021-03" db="EMBL/GenBank/DDBJ databases">
        <title>Sequencing the genomes of 1000 actinobacteria strains.</title>
        <authorList>
            <person name="Klenk H.-P."/>
        </authorList>
    </citation>
    <scope>NUCLEOTIDE SEQUENCE [LARGE SCALE GENOMIC DNA]</scope>
    <source>
        <strain evidence="2 3">DSM 12936</strain>
    </source>
</reference>
<comment type="caution">
    <text evidence="2">The sequence shown here is derived from an EMBL/GenBank/DDBJ whole genome shotgun (WGS) entry which is preliminary data.</text>
</comment>
<dbReference type="InterPro" id="IPR001509">
    <property type="entry name" value="Epimerase_deHydtase"/>
</dbReference>
<dbReference type="Gene3D" id="3.40.50.720">
    <property type="entry name" value="NAD(P)-binding Rossmann-like Domain"/>
    <property type="match status" value="1"/>
</dbReference>
<organism evidence="2 3">
    <name type="scientific">Microlunatus capsulatus</name>
    <dbReference type="NCBI Taxonomy" id="99117"/>
    <lineage>
        <taxon>Bacteria</taxon>
        <taxon>Bacillati</taxon>
        <taxon>Actinomycetota</taxon>
        <taxon>Actinomycetes</taxon>
        <taxon>Propionibacteriales</taxon>
        <taxon>Propionibacteriaceae</taxon>
        <taxon>Microlunatus</taxon>
    </lineage>
</organism>
<keyword evidence="3" id="KW-1185">Reference proteome</keyword>
<gene>
    <name evidence="2" type="ORF">JOF54_003721</name>
</gene>
<feature type="domain" description="NAD-dependent epimerase/dehydratase" evidence="1">
    <location>
        <begin position="13"/>
        <end position="229"/>
    </location>
</feature>